<proteinExistence type="predicted"/>
<reference evidence="1" key="1">
    <citation type="submission" date="2022-08" db="EMBL/GenBank/DDBJ databases">
        <title>Genome Sequence of Fusarium decemcellulare.</title>
        <authorList>
            <person name="Buettner E."/>
        </authorList>
    </citation>
    <scope>NUCLEOTIDE SEQUENCE</scope>
    <source>
        <strain evidence="1">Babe19</strain>
    </source>
</reference>
<keyword evidence="2" id="KW-1185">Reference proteome</keyword>
<comment type="caution">
    <text evidence="1">The sequence shown here is derived from an EMBL/GenBank/DDBJ whole genome shotgun (WGS) entry which is preliminary data.</text>
</comment>
<evidence type="ECO:0000313" key="1">
    <source>
        <dbReference type="EMBL" id="KAJ3520158.1"/>
    </source>
</evidence>
<protein>
    <submittedName>
        <fullName evidence="1">Uncharacterized protein</fullName>
    </submittedName>
</protein>
<dbReference type="EMBL" id="JANRMS010002969">
    <property type="protein sequence ID" value="KAJ3520158.1"/>
    <property type="molecule type" value="Genomic_DNA"/>
</dbReference>
<accession>A0ACC1RKV7</accession>
<organism evidence="1 2">
    <name type="scientific">Fusarium decemcellulare</name>
    <dbReference type="NCBI Taxonomy" id="57161"/>
    <lineage>
        <taxon>Eukaryota</taxon>
        <taxon>Fungi</taxon>
        <taxon>Dikarya</taxon>
        <taxon>Ascomycota</taxon>
        <taxon>Pezizomycotina</taxon>
        <taxon>Sordariomycetes</taxon>
        <taxon>Hypocreomycetidae</taxon>
        <taxon>Hypocreales</taxon>
        <taxon>Nectriaceae</taxon>
        <taxon>Fusarium</taxon>
        <taxon>Fusarium decemcellulare species complex</taxon>
    </lineage>
</organism>
<gene>
    <name evidence="1" type="ORF">NM208_g13830</name>
</gene>
<name>A0ACC1RKV7_9HYPO</name>
<sequence>MSQFTRAVEPPPVVAPSPRMPNWGGSAQLFGNGSRLDHADTPQHESHLEGPGRGAPVEEASQSSHPAVEPQSQTQQDDSSSQSSDSDDTPEIAPAKGKARAVTVEEVDDEEDMKSNGDSKDRTHED</sequence>
<dbReference type="Proteomes" id="UP001148629">
    <property type="component" value="Unassembled WGS sequence"/>
</dbReference>
<evidence type="ECO:0000313" key="2">
    <source>
        <dbReference type="Proteomes" id="UP001148629"/>
    </source>
</evidence>